<proteinExistence type="predicted"/>
<dbReference type="GO" id="GO:0048471">
    <property type="term" value="C:perinuclear region of cytoplasm"/>
    <property type="evidence" value="ECO:0007669"/>
    <property type="project" value="TreeGrafter"/>
</dbReference>
<gene>
    <name evidence="6" type="ORF">HYH03_016959</name>
</gene>
<dbReference type="InterPro" id="IPR032675">
    <property type="entry name" value="LRR_dom_sf"/>
</dbReference>
<name>A0A836BQY0_9CHLO</name>
<feature type="region of interest" description="Disordered" evidence="5">
    <location>
        <begin position="589"/>
        <end position="691"/>
    </location>
</feature>
<keyword evidence="7" id="KW-1185">Reference proteome</keyword>
<evidence type="ECO:0000256" key="1">
    <source>
        <dbReference type="ARBA" id="ARBA00004430"/>
    </source>
</evidence>
<dbReference type="PANTHER" id="PTHR24113:SF12">
    <property type="entry name" value="RAN GTPASE-ACTIVATING PROTEIN 1"/>
    <property type="match status" value="1"/>
</dbReference>
<dbReference type="Proteomes" id="UP000612055">
    <property type="component" value="Unassembled WGS sequence"/>
</dbReference>
<feature type="compositionally biased region" description="Gly residues" evidence="5">
    <location>
        <begin position="537"/>
        <end position="566"/>
    </location>
</feature>
<dbReference type="Pfam" id="PF13516">
    <property type="entry name" value="LRR_6"/>
    <property type="match status" value="2"/>
</dbReference>
<evidence type="ECO:0000256" key="3">
    <source>
        <dbReference type="ARBA" id="ARBA00022614"/>
    </source>
</evidence>
<feature type="compositionally biased region" description="Low complexity" evidence="5">
    <location>
        <begin position="784"/>
        <end position="794"/>
    </location>
</feature>
<dbReference type="Gene3D" id="3.80.10.10">
    <property type="entry name" value="Ribonuclease Inhibitor"/>
    <property type="match status" value="3"/>
</dbReference>
<evidence type="ECO:0000256" key="2">
    <source>
        <dbReference type="ARBA" id="ARBA00022468"/>
    </source>
</evidence>
<protein>
    <submittedName>
        <fullName evidence="6">Uncharacterized protein</fullName>
    </submittedName>
</protein>
<evidence type="ECO:0000313" key="6">
    <source>
        <dbReference type="EMBL" id="KAG2484224.1"/>
    </source>
</evidence>
<dbReference type="GO" id="GO:0005634">
    <property type="term" value="C:nucleus"/>
    <property type="evidence" value="ECO:0007669"/>
    <property type="project" value="TreeGrafter"/>
</dbReference>
<keyword evidence="3" id="KW-0433">Leucine-rich repeat</keyword>
<organism evidence="6 7">
    <name type="scientific">Edaphochlamys debaryana</name>
    <dbReference type="NCBI Taxonomy" id="47281"/>
    <lineage>
        <taxon>Eukaryota</taxon>
        <taxon>Viridiplantae</taxon>
        <taxon>Chlorophyta</taxon>
        <taxon>core chlorophytes</taxon>
        <taxon>Chlorophyceae</taxon>
        <taxon>CS clade</taxon>
        <taxon>Chlamydomonadales</taxon>
        <taxon>Chlamydomonadales incertae sedis</taxon>
        <taxon>Edaphochlamys</taxon>
    </lineage>
</organism>
<dbReference type="GO" id="GO:0006913">
    <property type="term" value="P:nucleocytoplasmic transport"/>
    <property type="evidence" value="ECO:0007669"/>
    <property type="project" value="TreeGrafter"/>
</dbReference>
<dbReference type="OrthoDB" id="120976at2759"/>
<evidence type="ECO:0000256" key="4">
    <source>
        <dbReference type="ARBA" id="ARBA00022737"/>
    </source>
</evidence>
<dbReference type="EMBL" id="JAEHOE010000154">
    <property type="protein sequence ID" value="KAG2484224.1"/>
    <property type="molecule type" value="Genomic_DNA"/>
</dbReference>
<keyword evidence="2" id="KW-0343">GTPase activation</keyword>
<evidence type="ECO:0000256" key="5">
    <source>
        <dbReference type="SAM" id="MobiDB-lite"/>
    </source>
</evidence>
<feature type="compositionally biased region" description="Low complexity" evidence="5">
    <location>
        <begin position="613"/>
        <end position="635"/>
    </location>
</feature>
<keyword evidence="4" id="KW-0677">Repeat</keyword>
<feature type="region of interest" description="Disordered" evidence="5">
    <location>
        <begin position="528"/>
        <end position="567"/>
    </location>
</feature>
<comment type="subcellular location">
    <subcellularLocation>
        <location evidence="1">Cytoplasm</location>
        <location evidence="1">Cytoskeleton</location>
        <location evidence="1">Cilium axoneme</location>
    </subcellularLocation>
</comment>
<dbReference type="SMART" id="SM00368">
    <property type="entry name" value="LRR_RI"/>
    <property type="match status" value="7"/>
</dbReference>
<accession>A0A836BQY0</accession>
<dbReference type="GO" id="GO:0005930">
    <property type="term" value="C:axoneme"/>
    <property type="evidence" value="ECO:0007669"/>
    <property type="project" value="UniProtKB-SubCell"/>
</dbReference>
<dbReference type="GO" id="GO:0005096">
    <property type="term" value="F:GTPase activator activity"/>
    <property type="evidence" value="ECO:0007669"/>
    <property type="project" value="UniProtKB-KW"/>
</dbReference>
<feature type="region of interest" description="Disordered" evidence="5">
    <location>
        <begin position="784"/>
        <end position="824"/>
    </location>
</feature>
<dbReference type="AlphaFoldDB" id="A0A836BQY0"/>
<dbReference type="PANTHER" id="PTHR24113">
    <property type="entry name" value="RAN GTPASE-ACTIVATING PROTEIN 1"/>
    <property type="match status" value="1"/>
</dbReference>
<dbReference type="InterPro" id="IPR001611">
    <property type="entry name" value="Leu-rich_rpt"/>
</dbReference>
<sequence>MVEKREISGFFLSQEKFDAHIAALSSPDCTTEHVRLFHNEPHHTAALIRALGRNASVTSLDLFELDPGAASALAAFLVGTTRLTSFAVHHMHGGDAAARLASGLAANTSLSQLHFSQLDSSGVTAIAGALAAWGGGACAADGAAPLPPPRLHTLRLDKCAIPAAAAAALAAAVGPQGRALWKLELVECDLGDAAGAELLGSPQWARLGPSLSTLDLSGCHLGPNAAHRLSSFLATSPRLQTLSLSGNKGLGCAGATALAPGVAATRSLHRLDLSGCGVGASGAAALAEALAAAAAAGAGGESPSALNYLALSDNALGAASFLAILRVLSGPTPAGVRTLLLDRCHIRGADLTAALSAAAAGAAPPPTDAAAAVQHLPYVTAPLEQLSLAGNALYDAGVSLLAPALLPAPSLEHLDLRENGLSDGAVTALLPLVAPTRHVPAPLASGAPGPAGGPTQSLQGLAGLLLDGNRLHNTGGQALLDAVAAAPGLWRFSAEANKLTDPALRLSLTQLSQQRAARHSQLVVLGRQYSSSSDDSAGGGRRGSGGGGGDGGGGGADGGGGEGGRGYAANNPSLKSYATFVGGTSFRTRNADSSAAGGGSGPAPMDLDGQPPANGAAANGHHANGHSNGHANGHANGHHKHQLDVGGYGGGGGCPDPDLSQPERNVAARPNSGGGNWGGHDASPHALAAHHHHAAPHVTPCAPYGYGSQHAWRIPGGACGGLSSPSSSIDGGCYDAVACGGGGGSAALSASPPPAMCYITAMTGVNGAGSVGVSKRVSDAIASAADGAAPASASKPPPQQILPTCRRPRYKPLTPEQQRMFEDF</sequence>
<dbReference type="InterPro" id="IPR027038">
    <property type="entry name" value="RanGap"/>
</dbReference>
<evidence type="ECO:0000313" key="7">
    <source>
        <dbReference type="Proteomes" id="UP000612055"/>
    </source>
</evidence>
<comment type="caution">
    <text evidence="6">The sequence shown here is derived from an EMBL/GenBank/DDBJ whole genome shotgun (WGS) entry which is preliminary data.</text>
</comment>
<reference evidence="6" key="1">
    <citation type="journal article" date="2020" name="bioRxiv">
        <title>Comparative genomics of Chlamydomonas.</title>
        <authorList>
            <person name="Craig R.J."/>
            <person name="Hasan A.R."/>
            <person name="Ness R.W."/>
            <person name="Keightley P.D."/>
        </authorList>
    </citation>
    <scope>NUCLEOTIDE SEQUENCE</scope>
    <source>
        <strain evidence="6">CCAP 11/70</strain>
    </source>
</reference>
<dbReference type="GO" id="GO:0031267">
    <property type="term" value="F:small GTPase binding"/>
    <property type="evidence" value="ECO:0007669"/>
    <property type="project" value="TreeGrafter"/>
</dbReference>
<dbReference type="GO" id="GO:0005829">
    <property type="term" value="C:cytosol"/>
    <property type="evidence" value="ECO:0007669"/>
    <property type="project" value="TreeGrafter"/>
</dbReference>
<dbReference type="SUPFAM" id="SSF52047">
    <property type="entry name" value="RNI-like"/>
    <property type="match status" value="1"/>
</dbReference>